<evidence type="ECO:0000313" key="4">
    <source>
        <dbReference type="EMBL" id="SEB56353.1"/>
    </source>
</evidence>
<dbReference type="PANTHER" id="PTHR34216:SF3">
    <property type="entry name" value="POLY-BETA-1,6-N-ACETYL-D-GLUCOSAMINE N-DEACETYLASE"/>
    <property type="match status" value="1"/>
</dbReference>
<reference evidence="5" key="1">
    <citation type="submission" date="2016-10" db="EMBL/GenBank/DDBJ databases">
        <authorList>
            <person name="Varghese N."/>
            <person name="Submissions S."/>
        </authorList>
    </citation>
    <scope>NUCLEOTIDE SEQUENCE [LARGE SCALE GENOMIC DNA]</scope>
    <source>
        <strain evidence="5">DSM 22017</strain>
    </source>
</reference>
<dbReference type="EMBL" id="FNRT01000002">
    <property type="protein sequence ID" value="SEB56353.1"/>
    <property type="molecule type" value="Genomic_DNA"/>
</dbReference>
<dbReference type="InterPro" id="IPR051398">
    <property type="entry name" value="Polysacch_Deacetylase"/>
</dbReference>
<dbReference type="Gene3D" id="3.20.20.370">
    <property type="entry name" value="Glycoside hydrolase/deacetylase"/>
    <property type="match status" value="1"/>
</dbReference>
<dbReference type="GO" id="GO:0005975">
    <property type="term" value="P:carbohydrate metabolic process"/>
    <property type="evidence" value="ECO:0007669"/>
    <property type="project" value="InterPro"/>
</dbReference>
<gene>
    <name evidence="4" type="ORF">SAMN04489844_0535</name>
</gene>
<keyword evidence="2" id="KW-0732">Signal</keyword>
<organism evidence="4 5">
    <name type="scientific">Nocardioides exalbidus</name>
    <dbReference type="NCBI Taxonomy" id="402596"/>
    <lineage>
        <taxon>Bacteria</taxon>
        <taxon>Bacillati</taxon>
        <taxon>Actinomycetota</taxon>
        <taxon>Actinomycetes</taxon>
        <taxon>Propionibacteriales</taxon>
        <taxon>Nocardioidaceae</taxon>
        <taxon>Nocardioides</taxon>
    </lineage>
</organism>
<proteinExistence type="predicted"/>
<accession>A0A1H4KD84</accession>
<dbReference type="Pfam" id="PF01522">
    <property type="entry name" value="Polysacc_deac_1"/>
    <property type="match status" value="1"/>
</dbReference>
<sequence length="219" mass="24482">MRVVNVCFHGIGSPQRALEPGEEAYWTTPDTFLGVLDRVADRDDVRLSFDDGNESDIRIALPALQERGLTAAFFVVAGRLDQHGSLSRDDVRELHAAGMTIGNHGMTHRPWRGLDVARQQEELVTSRAVLAQVVGRPVLDAACPLGRYDRTVLSALRRAGYRSVHTSDRRWARSERWLQPRYSLHHDDTPESFERGVLGRPRVAAQAKGALVGTVKRLR</sequence>
<dbReference type="SUPFAM" id="SSF88713">
    <property type="entry name" value="Glycoside hydrolase/deacetylase"/>
    <property type="match status" value="1"/>
</dbReference>
<dbReference type="OrthoDB" id="9763050at2"/>
<feature type="domain" description="NodB homology" evidence="3">
    <location>
        <begin position="43"/>
        <end position="219"/>
    </location>
</feature>
<dbReference type="AlphaFoldDB" id="A0A1H4KD84"/>
<dbReference type="PROSITE" id="PS51677">
    <property type="entry name" value="NODB"/>
    <property type="match status" value="1"/>
</dbReference>
<evidence type="ECO:0000256" key="2">
    <source>
        <dbReference type="ARBA" id="ARBA00022729"/>
    </source>
</evidence>
<dbReference type="GO" id="GO:0016810">
    <property type="term" value="F:hydrolase activity, acting on carbon-nitrogen (but not peptide) bonds"/>
    <property type="evidence" value="ECO:0007669"/>
    <property type="project" value="InterPro"/>
</dbReference>
<name>A0A1H4KD84_9ACTN</name>
<dbReference type="RefSeq" id="WP_090967734.1">
    <property type="nucleotide sequence ID" value="NZ_FNRT01000002.1"/>
</dbReference>
<dbReference type="Proteomes" id="UP000198742">
    <property type="component" value="Unassembled WGS sequence"/>
</dbReference>
<comment type="subcellular location">
    <subcellularLocation>
        <location evidence="1">Secreted</location>
    </subcellularLocation>
</comment>
<evidence type="ECO:0000259" key="3">
    <source>
        <dbReference type="PROSITE" id="PS51677"/>
    </source>
</evidence>
<dbReference type="STRING" id="402596.SAMN04489844_0535"/>
<keyword evidence="5" id="KW-1185">Reference proteome</keyword>
<dbReference type="InterPro" id="IPR011330">
    <property type="entry name" value="Glyco_hydro/deAcase_b/a-brl"/>
</dbReference>
<dbReference type="PANTHER" id="PTHR34216">
    <property type="match status" value="1"/>
</dbReference>
<dbReference type="CDD" id="cd10918">
    <property type="entry name" value="CE4_NodB_like_5s_6s"/>
    <property type="match status" value="1"/>
</dbReference>
<dbReference type="InterPro" id="IPR002509">
    <property type="entry name" value="NODB_dom"/>
</dbReference>
<evidence type="ECO:0000256" key="1">
    <source>
        <dbReference type="ARBA" id="ARBA00004613"/>
    </source>
</evidence>
<protein>
    <submittedName>
        <fullName evidence="4">Polysaccharide deacetylase</fullName>
    </submittedName>
</protein>
<dbReference type="GO" id="GO:0005576">
    <property type="term" value="C:extracellular region"/>
    <property type="evidence" value="ECO:0007669"/>
    <property type="project" value="UniProtKB-SubCell"/>
</dbReference>
<evidence type="ECO:0000313" key="5">
    <source>
        <dbReference type="Proteomes" id="UP000198742"/>
    </source>
</evidence>